<evidence type="ECO:0000313" key="3">
    <source>
        <dbReference type="Proteomes" id="UP000078390"/>
    </source>
</evidence>
<dbReference type="Pfam" id="PF00126">
    <property type="entry name" value="HTH_1"/>
    <property type="match status" value="1"/>
</dbReference>
<dbReference type="RefSeq" id="WP_068669083.1">
    <property type="nucleotide sequence ID" value="NZ_LWLG01000002.1"/>
</dbReference>
<dbReference type="AlphaFoldDB" id="A0A179D7B3"/>
<keyword evidence="3" id="KW-1185">Reference proteome</keyword>
<name>A0A179D7B3_9BACT</name>
<organism evidence="2 3">
    <name type="scientific">Thermosulfurimonas dismutans</name>
    <dbReference type="NCBI Taxonomy" id="999894"/>
    <lineage>
        <taxon>Bacteria</taxon>
        <taxon>Pseudomonadati</taxon>
        <taxon>Thermodesulfobacteriota</taxon>
        <taxon>Thermodesulfobacteria</taxon>
        <taxon>Thermodesulfobacteriales</taxon>
        <taxon>Thermodesulfobacteriaceae</taxon>
        <taxon>Thermosulfurimonas</taxon>
    </lineage>
</organism>
<dbReference type="PANTHER" id="PTHR30432:SF1">
    <property type="entry name" value="DNA-BINDING TRANSCRIPTIONAL DUAL REGULATOR MODE"/>
    <property type="match status" value="1"/>
</dbReference>
<accession>A0A179D7B3</accession>
<gene>
    <name evidence="2" type="ORF">TDIS_0562</name>
</gene>
<dbReference type="GO" id="GO:0003677">
    <property type="term" value="F:DNA binding"/>
    <property type="evidence" value="ECO:0007669"/>
    <property type="project" value="UniProtKB-KW"/>
</dbReference>
<dbReference type="Gene3D" id="1.10.10.10">
    <property type="entry name" value="Winged helix-like DNA-binding domain superfamily/Winged helix DNA-binding domain"/>
    <property type="match status" value="1"/>
</dbReference>
<sequence>MSDYKVRGRIWVAKENGAPFLGPGRISLLQKIEDLGSIRAAAKALGMSYRRAWRLVESLNRESPVLLVSTTVGGAGGGGARLTPAGKAILEMFEDLEAHFQEFLEQETEKIRKKFESLK</sequence>
<evidence type="ECO:0000313" key="2">
    <source>
        <dbReference type="EMBL" id="OAQ21342.1"/>
    </source>
</evidence>
<dbReference type="InterPro" id="IPR036390">
    <property type="entry name" value="WH_DNA-bd_sf"/>
</dbReference>
<comment type="caution">
    <text evidence="2">The sequence shown here is derived from an EMBL/GenBank/DDBJ whole genome shotgun (WGS) entry which is preliminary data.</text>
</comment>
<feature type="domain" description="HTH lysR-type" evidence="1">
    <location>
        <begin position="27"/>
        <end position="87"/>
    </location>
</feature>
<dbReference type="Proteomes" id="UP000078390">
    <property type="component" value="Unassembled WGS sequence"/>
</dbReference>
<dbReference type="STRING" id="999894.TDIS_0562"/>
<reference evidence="2 3" key="1">
    <citation type="submission" date="2016-04" db="EMBL/GenBank/DDBJ databases">
        <title>Genome analysis of Thermosulfurimonas dismutans, the first thermophilic sulfur-disproportionating bacterium of the phylum Thermodesulfobacteria.</title>
        <authorList>
            <person name="Mardanov A.V."/>
            <person name="Beletsky A.V."/>
            <person name="Kadnikov V.V."/>
            <person name="Slobodkin A.I."/>
            <person name="Ravin N.V."/>
        </authorList>
    </citation>
    <scope>NUCLEOTIDE SEQUENCE [LARGE SCALE GENOMIC DNA]</scope>
    <source>
        <strain evidence="2 3">S95</strain>
    </source>
</reference>
<evidence type="ECO:0000259" key="1">
    <source>
        <dbReference type="Pfam" id="PF00126"/>
    </source>
</evidence>
<dbReference type="EMBL" id="LWLG01000002">
    <property type="protein sequence ID" value="OAQ21342.1"/>
    <property type="molecule type" value="Genomic_DNA"/>
</dbReference>
<dbReference type="InterPro" id="IPR000847">
    <property type="entry name" value="LysR_HTH_N"/>
</dbReference>
<dbReference type="GO" id="GO:0003700">
    <property type="term" value="F:DNA-binding transcription factor activity"/>
    <property type="evidence" value="ECO:0007669"/>
    <property type="project" value="InterPro"/>
</dbReference>
<dbReference type="InterPro" id="IPR051815">
    <property type="entry name" value="Molybdate_resp_trans_reg"/>
</dbReference>
<proteinExistence type="predicted"/>
<dbReference type="InterPro" id="IPR036388">
    <property type="entry name" value="WH-like_DNA-bd_sf"/>
</dbReference>
<dbReference type="SUPFAM" id="SSF46785">
    <property type="entry name" value="Winged helix' DNA-binding domain"/>
    <property type="match status" value="1"/>
</dbReference>
<dbReference type="PANTHER" id="PTHR30432">
    <property type="entry name" value="TRANSCRIPTIONAL REGULATOR MODE"/>
    <property type="match status" value="1"/>
</dbReference>
<keyword evidence="2" id="KW-0238">DNA-binding</keyword>
<dbReference type="OrthoDB" id="9800709at2"/>
<protein>
    <submittedName>
        <fullName evidence="2">DNA-binding domain of ModE</fullName>
    </submittedName>
</protein>